<dbReference type="MEROPS" id="C67.A02"/>
<evidence type="ECO:0000256" key="9">
    <source>
        <dbReference type="ARBA" id="ARBA00022723"/>
    </source>
</evidence>
<organism evidence="17">
    <name type="scientific">Caenorhabditis remanei</name>
    <name type="common">Caenorhabditis vulgaris</name>
    <dbReference type="NCBI Taxonomy" id="31234"/>
    <lineage>
        <taxon>Eukaryota</taxon>
        <taxon>Metazoa</taxon>
        <taxon>Ecdysozoa</taxon>
        <taxon>Nematoda</taxon>
        <taxon>Chromadorea</taxon>
        <taxon>Rhabditida</taxon>
        <taxon>Rhabditina</taxon>
        <taxon>Rhabditomorpha</taxon>
        <taxon>Rhabditoidea</taxon>
        <taxon>Rhabditidae</taxon>
        <taxon>Peloderinae</taxon>
        <taxon>Caenorhabditis</taxon>
    </lineage>
</organism>
<comment type="subcellular location">
    <subcellularLocation>
        <location evidence="2">Cytoplasm</location>
        <location evidence="2">Cytoskeleton</location>
        <location evidence="2">Microtubule organizing center</location>
        <location evidence="2">Centrosome</location>
    </subcellularLocation>
    <subcellularLocation>
        <location evidence="3">Cytoplasm</location>
        <location evidence="3">Perinuclear region</location>
    </subcellularLocation>
</comment>
<dbReference type="GO" id="GO:0046872">
    <property type="term" value="F:metal ion binding"/>
    <property type="evidence" value="ECO:0007669"/>
    <property type="project" value="UniProtKB-KW"/>
</dbReference>
<dbReference type="HOGENOM" id="CLU_008780_0_0_1"/>
<dbReference type="SMART" id="SM01052">
    <property type="entry name" value="CAP_GLY"/>
    <property type="match status" value="1"/>
</dbReference>
<dbReference type="PANTHER" id="PTHR11830">
    <property type="entry name" value="40S RIBOSOMAL PROTEIN S3A"/>
    <property type="match status" value="1"/>
</dbReference>
<feature type="compositionally biased region" description="Polar residues" evidence="14">
    <location>
        <begin position="410"/>
        <end position="430"/>
    </location>
</feature>
<feature type="region of interest" description="Disordered" evidence="14">
    <location>
        <begin position="372"/>
        <end position="430"/>
    </location>
</feature>
<feature type="region of interest" description="Disordered" evidence="14">
    <location>
        <begin position="527"/>
        <end position="615"/>
    </location>
</feature>
<dbReference type="FunFam" id="3.90.70.10:FF:000191">
    <property type="entry name" value="CYLinDromatosis (Human disease gene) homolog"/>
    <property type="match status" value="1"/>
</dbReference>
<evidence type="ECO:0000256" key="13">
    <source>
        <dbReference type="ARBA" id="ARBA00022833"/>
    </source>
</evidence>
<dbReference type="InterPro" id="IPR028889">
    <property type="entry name" value="USP"/>
</dbReference>
<feature type="compositionally biased region" description="Basic and acidic residues" evidence="14">
    <location>
        <begin position="377"/>
        <end position="389"/>
    </location>
</feature>
<feature type="compositionally biased region" description="Polar residues" evidence="14">
    <location>
        <begin position="551"/>
        <end position="580"/>
    </location>
</feature>
<evidence type="ECO:0000256" key="4">
    <source>
        <dbReference type="ARBA" id="ARBA00009085"/>
    </source>
</evidence>
<dbReference type="GO" id="GO:0016579">
    <property type="term" value="P:protein deubiquitination"/>
    <property type="evidence" value="ECO:0007669"/>
    <property type="project" value="InterPro"/>
</dbReference>
<comment type="catalytic activity">
    <reaction evidence="1">
        <text>Thiol-dependent hydrolysis of ester, thioester, amide, peptide and isopeptide bonds formed by the C-terminal Gly of ubiquitin (a 76-residue protein attached to proteins as an intracellular targeting signal).</text>
        <dbReference type="EC" id="3.4.19.12"/>
    </reaction>
</comment>
<protein>
    <recommendedName>
        <fullName evidence="5">ubiquitinyl hydrolase 1</fullName>
        <ecNumber evidence="5">3.4.19.12</ecNumber>
    </recommendedName>
</protein>
<keyword evidence="13" id="KW-0862">Zinc</keyword>
<evidence type="ECO:0000256" key="3">
    <source>
        <dbReference type="ARBA" id="ARBA00004556"/>
    </source>
</evidence>
<comment type="similarity">
    <text evidence="4">Belongs to the peptidase C19 family.</text>
</comment>
<evidence type="ECO:0000256" key="12">
    <source>
        <dbReference type="ARBA" id="ARBA00022807"/>
    </source>
</evidence>
<feature type="region of interest" description="Disordered" evidence="14">
    <location>
        <begin position="1"/>
        <end position="24"/>
    </location>
</feature>
<name>E3LS39_CAERE</name>
<evidence type="ECO:0000256" key="6">
    <source>
        <dbReference type="ARBA" id="ARBA00022490"/>
    </source>
</evidence>
<dbReference type="GO" id="GO:0006508">
    <property type="term" value="P:proteolysis"/>
    <property type="evidence" value="ECO:0007669"/>
    <property type="project" value="UniProtKB-KW"/>
</dbReference>
<evidence type="ECO:0000256" key="10">
    <source>
        <dbReference type="ARBA" id="ARBA00022786"/>
    </source>
</evidence>
<dbReference type="Pfam" id="PF01302">
    <property type="entry name" value="CAP_GLY"/>
    <property type="match status" value="1"/>
</dbReference>
<feature type="compositionally biased region" description="Polar residues" evidence="14">
    <location>
        <begin position="9"/>
        <end position="18"/>
    </location>
</feature>
<keyword evidence="6" id="KW-0963">Cytoplasm</keyword>
<evidence type="ECO:0000259" key="15">
    <source>
        <dbReference type="PROSITE" id="PS50235"/>
    </source>
</evidence>
<sequence length="1145" mass="128134">MPGDFESIPEQSAGSHQFRNPLEDFTGSHQYRTSIHALNNRDLDFLAQSSSNSNSISRQKTRNHNGLHLDQNIPVGNLLDGFELIEVPCDSFEEKLVDISSSHSKPSLDQNRNGEQLIVALLQKKITGLKFHRSPGEYEEPRVIEIPAGTLVRGMADDDWKMPELNDWYSSSRPSRQEGMATPMEELDCNPTVCSMVTRTDVMRITQEQAIHLLSVKPHHRLDLYQNIERFGFLLDLKVGDRVQVDVDDTMRKVPAKVSWIGERPQEPGIWYHVDFDTNTSQWPPNNSYPSHDRLDRHFDTNWNLDMSGSSSVASSNSRLYYSPNQMHMPMKGGGVSALYDNRRLVQYNGSEEDYQSTPKPAPRERIIPVTRQQQAEVERPTRQMRPPEPDYNYSNHHHHHPLPPPSVPSRISHSSMSAGQPSRSKSVHTIQRNSFTKLYPADHNEPVESDQLGFRIGDQCIWNNSGTEERGVIKYIGFLKGHKTLYAGVEFRNNIGAGTGVFNKEQLFQSREGHAGFVELCTLETPSSSSSTASSSSAQHRRRLSSSRSQQMPAASGTSISVPVNGRQNVNGKQASIESLSDPPPPPYAPPSPPRASSAAAAHQQPPPLPPKPIAHVEDYLIESYDIGNFFSGSHVVVAHLGAQRSGTVRWLGNEVDEQGERLVRSAIVQLEDDVPTAWRRSTEAATYSGSPVIGGVLVPVQALRHNRAASSSSGQSLPISSNYSMNQVSNTGHRRTEEFGSMDSGVEKQKCGPAKDMQQLVGRQKGIQGYCNSCYLDATLYAMFVQTTFFDFLLEKSIKGSEKAAQFQKILAHEIVFPLRKVHYVRADHVMKLRKLLAELMPHVTGLTNEEKDPEEILGFIFSEVFHAEPFIKLIGQNHVKDSQYLVPIVVDDWQGGAATSQHLLERHMRSAQVTFAKPPPVLIMQLPRYGQQKVFDKILPLETIDITPFVAGAVPACTICGACSEVFCPTCFLTRRVFYSEIIFCRKCFHHSHLLPEIQDHQSRDLFPPAKPIKKPHSHKMVLSAVLCIETSHYVAYVRSASNQWMFFDSMADREGLSDGFNVPVVRECGNMSDWLSLQGWNRLKDADETGQIKAMFGKTVLDPLVGRLLSDSYICFYEDASQASSSSSSSTLINTFKNMMN</sequence>
<dbReference type="InParanoid" id="E3LS39"/>
<dbReference type="SUPFAM" id="SSF54001">
    <property type="entry name" value="Cysteine proteinases"/>
    <property type="match status" value="1"/>
</dbReference>
<evidence type="ECO:0000313" key="16">
    <source>
        <dbReference type="EMBL" id="EFP09438.1"/>
    </source>
</evidence>
<keyword evidence="9" id="KW-0479">Metal-binding</keyword>
<reference evidence="16" key="1">
    <citation type="submission" date="2007-07" db="EMBL/GenBank/DDBJ databases">
        <title>PCAP assembly of the Caenorhabditis remanei genome.</title>
        <authorList>
            <consortium name="The Caenorhabditis remanei Sequencing Consortium"/>
            <person name="Wilson R.K."/>
        </authorList>
    </citation>
    <scope>NUCLEOTIDE SEQUENCE [LARGE SCALE GENOMIC DNA]</scope>
    <source>
        <strain evidence="16">PB4641</strain>
    </source>
</reference>
<evidence type="ECO:0000256" key="14">
    <source>
        <dbReference type="SAM" id="MobiDB-lite"/>
    </source>
</evidence>
<dbReference type="Pfam" id="PF00443">
    <property type="entry name" value="UCH"/>
    <property type="match status" value="1"/>
</dbReference>
<dbReference type="Gene3D" id="2.30.30.190">
    <property type="entry name" value="CAP Gly-rich-like domain"/>
    <property type="match status" value="1"/>
</dbReference>
<dbReference type="InterPro" id="IPR000938">
    <property type="entry name" value="CAP-Gly_domain"/>
</dbReference>
<dbReference type="PROSITE" id="PS50235">
    <property type="entry name" value="USP_3"/>
    <property type="match status" value="1"/>
</dbReference>
<dbReference type="STRING" id="31234.E3LS39"/>
<dbReference type="GO" id="GO:0004843">
    <property type="term" value="F:cysteine-type deubiquitinase activity"/>
    <property type="evidence" value="ECO:0007669"/>
    <property type="project" value="UniProtKB-EC"/>
</dbReference>
<dbReference type="InterPro" id="IPR038765">
    <property type="entry name" value="Papain-like_cys_pep_sf"/>
</dbReference>
<evidence type="ECO:0000256" key="2">
    <source>
        <dbReference type="ARBA" id="ARBA00004300"/>
    </source>
</evidence>
<evidence type="ECO:0000256" key="11">
    <source>
        <dbReference type="ARBA" id="ARBA00022801"/>
    </source>
</evidence>
<dbReference type="Gene3D" id="3.90.70.10">
    <property type="entry name" value="Cysteine proteinases"/>
    <property type="match status" value="1"/>
</dbReference>
<dbReference type="GO" id="GO:0005813">
    <property type="term" value="C:centrosome"/>
    <property type="evidence" value="ECO:0007669"/>
    <property type="project" value="UniProtKB-SubCell"/>
</dbReference>
<keyword evidence="17" id="KW-1185">Reference proteome</keyword>
<keyword evidence="11" id="KW-0378">Hydrolase</keyword>
<dbReference type="GO" id="GO:0048471">
    <property type="term" value="C:perinuclear region of cytoplasm"/>
    <property type="evidence" value="ECO:0007669"/>
    <property type="project" value="UniProtKB-SubCell"/>
</dbReference>
<keyword evidence="8" id="KW-0645">Protease</keyword>
<dbReference type="AlphaFoldDB" id="E3LS39"/>
<feature type="compositionally biased region" description="Low complexity" evidence="14">
    <location>
        <begin position="528"/>
        <end position="539"/>
    </location>
</feature>
<keyword evidence="10" id="KW-0833">Ubl conjugation pathway</keyword>
<evidence type="ECO:0000313" key="17">
    <source>
        <dbReference type="Proteomes" id="UP000008281"/>
    </source>
</evidence>
<dbReference type="SUPFAM" id="SSF74924">
    <property type="entry name" value="Cap-Gly domain"/>
    <property type="match status" value="1"/>
</dbReference>
<dbReference type="InterPro" id="IPR001394">
    <property type="entry name" value="Peptidase_C19_UCH"/>
</dbReference>
<proteinExistence type="inferred from homology"/>
<feature type="compositionally biased region" description="Low complexity" evidence="14">
    <location>
        <begin position="596"/>
        <end position="605"/>
    </location>
</feature>
<evidence type="ECO:0000256" key="7">
    <source>
        <dbReference type="ARBA" id="ARBA00022553"/>
    </source>
</evidence>
<dbReference type="FunCoup" id="E3LS39">
    <property type="interactions" value="171"/>
</dbReference>
<dbReference type="OMA" id="DSYICFY"/>
<dbReference type="Proteomes" id="UP000008281">
    <property type="component" value="Unassembled WGS sequence"/>
</dbReference>
<gene>
    <name evidence="16" type="primary">Cre-cyld-1</name>
    <name evidence="16" type="ORF">CRE_25240</name>
</gene>
<feature type="domain" description="USP" evidence="15">
    <location>
        <begin position="767"/>
        <end position="1081"/>
    </location>
</feature>
<evidence type="ECO:0000256" key="1">
    <source>
        <dbReference type="ARBA" id="ARBA00000707"/>
    </source>
</evidence>
<dbReference type="CDD" id="cd02670">
    <property type="entry name" value="Peptidase_C19N"/>
    <property type="match status" value="1"/>
</dbReference>
<dbReference type="EC" id="3.4.19.12" evidence="5"/>
<keyword evidence="12" id="KW-0788">Thiol protease</keyword>
<dbReference type="InterPro" id="IPR036859">
    <property type="entry name" value="CAP-Gly_dom_sf"/>
</dbReference>
<feature type="compositionally biased region" description="Pro residues" evidence="14">
    <location>
        <begin position="583"/>
        <end position="595"/>
    </location>
</feature>
<keyword evidence="7" id="KW-0597">Phosphoprotein</keyword>
<dbReference type="OrthoDB" id="6287070at2759"/>
<evidence type="ECO:0000256" key="8">
    <source>
        <dbReference type="ARBA" id="ARBA00022670"/>
    </source>
</evidence>
<dbReference type="EMBL" id="DS268414">
    <property type="protein sequence ID" value="EFP09438.1"/>
    <property type="molecule type" value="Genomic_DNA"/>
</dbReference>
<feature type="region of interest" description="Disordered" evidence="14">
    <location>
        <begin position="50"/>
        <end position="69"/>
    </location>
</feature>
<dbReference type="eggNOG" id="KOG3556">
    <property type="taxonomic scope" value="Eukaryota"/>
</dbReference>
<evidence type="ECO:0000256" key="5">
    <source>
        <dbReference type="ARBA" id="ARBA00012759"/>
    </source>
</evidence>
<accession>E3LS39</accession>